<reference evidence="1" key="2">
    <citation type="journal article" date="2015" name="Data Brief">
        <title>Shoot transcriptome of the giant reed, Arundo donax.</title>
        <authorList>
            <person name="Barrero R.A."/>
            <person name="Guerrero F.D."/>
            <person name="Moolhuijzen P."/>
            <person name="Goolsby J.A."/>
            <person name="Tidwell J."/>
            <person name="Bellgard S.E."/>
            <person name="Bellgard M.I."/>
        </authorList>
    </citation>
    <scope>NUCLEOTIDE SEQUENCE</scope>
    <source>
        <tissue evidence="1">Shoot tissue taken approximately 20 cm above the soil surface</tissue>
    </source>
</reference>
<reference evidence="1" key="1">
    <citation type="submission" date="2014-09" db="EMBL/GenBank/DDBJ databases">
        <authorList>
            <person name="Magalhaes I.L.F."/>
            <person name="Oliveira U."/>
            <person name="Santos F.R."/>
            <person name="Vidigal T.H.D.A."/>
            <person name="Brescovit A.D."/>
            <person name="Santos A.J."/>
        </authorList>
    </citation>
    <scope>NUCLEOTIDE SEQUENCE</scope>
    <source>
        <tissue evidence="1">Shoot tissue taken approximately 20 cm above the soil surface</tissue>
    </source>
</reference>
<organism evidence="1">
    <name type="scientific">Arundo donax</name>
    <name type="common">Giant reed</name>
    <name type="synonym">Donax arundinaceus</name>
    <dbReference type="NCBI Taxonomy" id="35708"/>
    <lineage>
        <taxon>Eukaryota</taxon>
        <taxon>Viridiplantae</taxon>
        <taxon>Streptophyta</taxon>
        <taxon>Embryophyta</taxon>
        <taxon>Tracheophyta</taxon>
        <taxon>Spermatophyta</taxon>
        <taxon>Magnoliopsida</taxon>
        <taxon>Liliopsida</taxon>
        <taxon>Poales</taxon>
        <taxon>Poaceae</taxon>
        <taxon>PACMAD clade</taxon>
        <taxon>Arundinoideae</taxon>
        <taxon>Arundineae</taxon>
        <taxon>Arundo</taxon>
    </lineage>
</organism>
<proteinExistence type="predicted"/>
<protein>
    <submittedName>
        <fullName evidence="1">Uncharacterized protein</fullName>
    </submittedName>
</protein>
<evidence type="ECO:0000313" key="1">
    <source>
        <dbReference type="EMBL" id="JAD44787.1"/>
    </source>
</evidence>
<dbReference type="EMBL" id="GBRH01253108">
    <property type="protein sequence ID" value="JAD44787.1"/>
    <property type="molecule type" value="Transcribed_RNA"/>
</dbReference>
<accession>A0A0A9ACH1</accession>
<name>A0A0A9ACH1_ARUDO</name>
<sequence length="57" mass="6699">MIYKIGSSASDVQFLFTEDMKHRDLLLVVQYCQKSCFLPFWLAFLTHLTRSLLDITN</sequence>
<dbReference type="AlphaFoldDB" id="A0A0A9ACH1"/>